<dbReference type="Pfam" id="PF20416">
    <property type="entry name" value="UTP20"/>
    <property type="match status" value="1"/>
</dbReference>
<feature type="region of interest" description="Disordered" evidence="1">
    <location>
        <begin position="2551"/>
        <end position="2605"/>
    </location>
</feature>
<feature type="compositionally biased region" description="Acidic residues" evidence="1">
    <location>
        <begin position="2412"/>
        <end position="2429"/>
    </location>
</feature>
<dbReference type="STRING" id="1442371.A0A0D2JNG5"/>
<dbReference type="EMBL" id="KN848112">
    <property type="protein sequence ID" value="KIX92029.1"/>
    <property type="molecule type" value="Genomic_DNA"/>
</dbReference>
<proteinExistence type="predicted"/>
<dbReference type="GeneID" id="27717990"/>
<dbReference type="InterPro" id="IPR052575">
    <property type="entry name" value="SSU_processome_comp_20"/>
</dbReference>
<feature type="compositionally biased region" description="Basic and acidic residues" evidence="1">
    <location>
        <begin position="2584"/>
        <end position="2605"/>
    </location>
</feature>
<dbReference type="PANTHER" id="PTHR17695:SF11">
    <property type="entry name" value="SMALL SUBUNIT PROCESSOME COMPONENT 20 HOMOLOG"/>
    <property type="match status" value="1"/>
</dbReference>
<organism evidence="5 6">
    <name type="scientific">Fonsecaea multimorphosa CBS 102226</name>
    <dbReference type="NCBI Taxonomy" id="1442371"/>
    <lineage>
        <taxon>Eukaryota</taxon>
        <taxon>Fungi</taxon>
        <taxon>Dikarya</taxon>
        <taxon>Ascomycota</taxon>
        <taxon>Pezizomycotina</taxon>
        <taxon>Eurotiomycetes</taxon>
        <taxon>Chaetothyriomycetidae</taxon>
        <taxon>Chaetothyriales</taxon>
        <taxon>Herpotrichiellaceae</taxon>
        <taxon>Fonsecaea</taxon>
    </lineage>
</organism>
<sequence>MSAISPGLRLRNSRRAKKPTTSSRRHRFEPFSKRLAQVRIDPVHAVGRVRPSNSDPDVLQSFFRTALEGWAELNLSSTFTSFLSLASPLCENLPQLLHHADTVFAILVEHIEKRDDLALEPLLGLLAQLAHDLDHGFEPYFQRTVHLVAQIAATSDKTEVVEWCFNCLAYMFKYLSKLLVHDLRPLLDVMIPYLSSKKDYVVRFSAESLTFLLKKAASQFAADKTPLCLAVNHLLKEFPEQDGVTTLSPYQLGLMSLCVEGARGVDFQLHSCAVSLIQCLLDCALPISQQAHVQSTVDGVLIALIHETTTDAFKPIQAIILDFVRECAASEEASQLSFALRLLLVIIGTGKGEAISAWTFVIEAFQVVAAIAQGLNEDRIHFNPILAIIIATIIQYAPLDQLLQQKSALPRELLDWAAEHFSPREFYAFSTACAELGGERFIAHVLPGLQKYISNHWSDDEVSLYYMLERLQQNKIGFGGSATVRSIDCPADFGQFILNQLSMKEQDGDASIIEELAGRLRFSRAACLFGDAENTARSLDAFHSLLTHVLEDVRNDLDLRQRTILGWGFDTYVEIAPPDDQRLKDLVSLVPKMPSVVFHLPAFVHAVSRLFEKVPAVEGVESRLFDSVRNTLIRNLLSTSFNLKKGSAQLLLALGGLEIRSWLRETIRLMLEILNTPYSPAEARKISLLLRRILQQQKYIPENSSFLDLIPCFCFGLMPHYHDMTRAEVCNFLSQMIQTTPSEETVVNIAMEWLQSPADLIQSPQKDPLGAWSTLSSFECSNLAHLDSLCKSVSDDFQCSGERFRSIIEDEHRLENPGRPPPDSRSLALMVLSWMPAATENRSRSLVPIFLAAPFSRAQLQPKASSDASASSHTLSPDLDDHEWSLTDRKAILALFGRFINPTMLFRSSEVHAKLIDLLSNGNDDIRKLALQAILTWKDPVLSRYEAMLLPLAEGKSETSVIGRCLAADEESSVRPEDRSTVLPVVLRLVFGIIVGRAGTFGSQDTRRKSLLRVMLRLPENEVSLFLDIALGKLRDVRVQEAALNLANLDQSYIPEDQQYGFLRLLLSMLETFQSKFAPFGRQVVDAVVFCVVKASHQGHTTVNQTSTGALSRSIRRTGFQCLVLLFDHCHDVDWPVHLRSLFTDAISPRLDIFDSETGQGISGLLRLFASWAHSPDYIGYLGDYDRRVPEVMWQALATDSTPDPVKLFILEEIVLPWASIAEAERPVPHCARDLLKTESEALLASLTGLLERTPPRPILAAVTVVLPRVASLAESPGSRQSIIKLLTTLLCDEGLKIPPVVKGQLLLSVHSFLAVDATLEQSAHLQLLSLVASLFNFFRDQTNRQLLCEVLERLSTSDEGLAQCARLCKDLNAMSSQRLDEIDYDRRLQAFQSIQALDFRNISSAYEPIIYNLLYFLRASDDFTIRSNALACLKQMINKSHESESSDLNDLIVNSAFPVTKKCIRLESEVVRADFVTLLGLLVQHARNNGDLTNMTPLLVGNDEEASFFSNILHIQQHRRLRAIRRLVSEVEKGLISAANILEIFIPLLRMFALDSSTDESAQSTKGQSITAIGSLLQWIDWKNFRILFRRYMYDLNVTGVEHKANNRLLGYAADALLAANSHRPESSQAEQGRSIPQLAVSLPDKTIVEQELKGQFLPKLAELVHYKDETEISLRLPIVVVAIKLITLLPLHEIPLFAAPLTLDIAHILRSRAQESRDAARKALCELVLLLGPGSLQFVLREMRTALTRGYQLHVVSFTLHAILVALAPQIEHGDLDYCCEELVAVVMDDIFGAVGQEKDNQDYISSMREVKSSKSFDSMELLARSISVAAASKLVAPLQTILSGNLAAKQVQQVDELLRRIGSGLSQNSSVGQRDVLTFAYQLIQSLYQQQETGPSQMLTNDEKNRQRYLIRLSSASKEIQSQNSALLYKLVKFALDLVRSTFQRHAEILTAENVHGFLPVIGDALIEGQEDVKIAALRLLSAIVKLPMPELEQNSALYASEAVKVVRNSTSTNEEGAQAALKLIAAILRECKSVEVKESDIAELLHRVGPDIEEPDRQGVTFNFIRAVMGRKIQLPELYDLADKIGVMMVTNQTKGARDVARSLFVHFLLDYPQSSSRWSKQQQFLMTNLEYKHPEGRQSVMEAINTLIEKMQGEAAQELIYEFFIPILLQMANDDNEGCRQLAGVLLSRLFTLAERGRLNDIFELLNSWIHQGGNSKVKKLGIQAYSVLLDADVSLTQAEVGKIRSIAAKSLETTSVNDEDEWEVRFQALLLLQKLVGSQAAAVLNEEQRGLWSHVWPSLDHPNPWIQSTSASLIIQFFSHCGSMDRGKLPLACGHGLFLDAEEMLDVLKTSSRILRRTTGNEDLSTQMVQVLLFLGQCLNENQLSVEVKQQSSAAVTKHAASEASSSEETDSEETDSEDDVSAEESSTSIPATQYLLDQLARNLRLEPTTQTSAALLPKKSSLQLLSNLIPGLSEAHLPSAQVNAILLPLQHMTDTNTIPPRSADPTFGATYQTLIELAHEVMEKLQKKLGDTMYVQAVTEVSKMMRERREERRTKRRIEQVADPEKAARDKKRKSDRKRDRTKELARAHQKRKREEGM</sequence>
<dbReference type="SUPFAM" id="SSF48371">
    <property type="entry name" value="ARM repeat"/>
    <property type="match status" value="2"/>
</dbReference>
<protein>
    <submittedName>
        <fullName evidence="5">Uncharacterized protein</fullName>
    </submittedName>
</protein>
<dbReference type="PANTHER" id="PTHR17695">
    <property type="entry name" value="SMALL SUBUNIT PROCESSOME COMPONENT 20 HOMOLOG"/>
    <property type="match status" value="1"/>
</dbReference>
<dbReference type="InterPro" id="IPR011430">
    <property type="entry name" value="UTP20_N"/>
</dbReference>
<dbReference type="VEuPathDB" id="FungiDB:Z520_12244"/>
<accession>A0A0D2JNG5</accession>
<feature type="compositionally biased region" description="Basic and acidic residues" evidence="1">
    <location>
        <begin position="2551"/>
        <end position="2575"/>
    </location>
</feature>
<feature type="domain" description="U3 small nucleolar RNA-associated protein 20 N-terminal" evidence="2">
    <location>
        <begin position="883"/>
        <end position="1467"/>
    </location>
</feature>
<dbReference type="RefSeq" id="XP_016626152.1">
    <property type="nucleotide sequence ID" value="XM_016782731.1"/>
</dbReference>
<dbReference type="Pfam" id="PF07539">
    <property type="entry name" value="UTP20_N"/>
    <property type="match status" value="1"/>
</dbReference>
<evidence type="ECO:0000259" key="4">
    <source>
        <dbReference type="Pfam" id="PF23099"/>
    </source>
</evidence>
<gene>
    <name evidence="5" type="ORF">Z520_12244</name>
</gene>
<evidence type="ECO:0000259" key="2">
    <source>
        <dbReference type="Pfam" id="PF07539"/>
    </source>
</evidence>
<dbReference type="InterPro" id="IPR016024">
    <property type="entry name" value="ARM-type_fold"/>
</dbReference>
<dbReference type="InterPro" id="IPR011989">
    <property type="entry name" value="ARM-like"/>
</dbReference>
<dbReference type="InterPro" id="IPR046523">
    <property type="entry name" value="UTP20_dom"/>
</dbReference>
<evidence type="ECO:0000313" key="6">
    <source>
        <dbReference type="Proteomes" id="UP000053411"/>
    </source>
</evidence>
<dbReference type="Proteomes" id="UP000053411">
    <property type="component" value="Unassembled WGS sequence"/>
</dbReference>
<feature type="region of interest" description="Disordered" evidence="1">
    <location>
        <begin position="2403"/>
        <end position="2434"/>
    </location>
</feature>
<name>A0A0D2JNG5_9EURO</name>
<feature type="domain" description="U3 small nucleolar RNA-associated protein 20 C-terminal" evidence="4">
    <location>
        <begin position="2519"/>
        <end position="2590"/>
    </location>
</feature>
<dbReference type="OrthoDB" id="360653at2759"/>
<feature type="domain" description="U3 small nucleolar RNA-associated protein 20" evidence="3">
    <location>
        <begin position="1670"/>
        <end position="1887"/>
    </location>
</feature>
<evidence type="ECO:0000313" key="5">
    <source>
        <dbReference type="EMBL" id="KIX92029.1"/>
    </source>
</evidence>
<evidence type="ECO:0000259" key="3">
    <source>
        <dbReference type="Pfam" id="PF20416"/>
    </source>
</evidence>
<reference evidence="5 6" key="1">
    <citation type="submission" date="2015-01" db="EMBL/GenBank/DDBJ databases">
        <title>The Genome Sequence of Fonsecaea multimorphosa CBS 102226.</title>
        <authorList>
            <consortium name="The Broad Institute Genomics Platform"/>
            <person name="Cuomo C."/>
            <person name="de Hoog S."/>
            <person name="Gorbushina A."/>
            <person name="Stielow B."/>
            <person name="Teixiera M."/>
            <person name="Abouelleil A."/>
            <person name="Chapman S.B."/>
            <person name="Priest M."/>
            <person name="Young S.K."/>
            <person name="Wortman J."/>
            <person name="Nusbaum C."/>
            <person name="Birren B."/>
        </authorList>
    </citation>
    <scope>NUCLEOTIDE SEQUENCE [LARGE SCALE GENOMIC DNA]</scope>
    <source>
        <strain evidence="5 6">CBS 102226</strain>
    </source>
</reference>
<dbReference type="GO" id="GO:0032040">
    <property type="term" value="C:small-subunit processome"/>
    <property type="evidence" value="ECO:0007669"/>
    <property type="project" value="TreeGrafter"/>
</dbReference>
<dbReference type="InterPro" id="IPR057525">
    <property type="entry name" value="UTP20_C"/>
</dbReference>
<keyword evidence="6" id="KW-1185">Reference proteome</keyword>
<dbReference type="GO" id="GO:0030686">
    <property type="term" value="C:90S preribosome"/>
    <property type="evidence" value="ECO:0007669"/>
    <property type="project" value="TreeGrafter"/>
</dbReference>
<evidence type="ECO:0000256" key="1">
    <source>
        <dbReference type="SAM" id="MobiDB-lite"/>
    </source>
</evidence>
<dbReference type="Pfam" id="PF23099">
    <property type="entry name" value="UTP20_C"/>
    <property type="match status" value="1"/>
</dbReference>
<dbReference type="Gene3D" id="1.25.10.10">
    <property type="entry name" value="Leucine-rich Repeat Variant"/>
    <property type="match status" value="2"/>
</dbReference>